<comment type="similarity">
    <text evidence="3 10">Belongs to the UTP25 family.</text>
</comment>
<evidence type="ECO:0000256" key="2">
    <source>
        <dbReference type="ARBA" id="ARBA00004604"/>
    </source>
</evidence>
<comment type="subunit">
    <text evidence="4 10">Component of the ribosomal small subunit (SSU) processome composed of at least 40 protein subunits and snoRNA U3.</text>
</comment>
<evidence type="ECO:0000259" key="12">
    <source>
        <dbReference type="Pfam" id="PF06862"/>
    </source>
</evidence>
<dbReference type="Proteomes" id="UP000288725">
    <property type="component" value="Unassembled WGS sequence"/>
</dbReference>
<accession>A0A444RV85</accession>
<feature type="domain" description="UTP25 NTP hydrolase-like" evidence="13">
    <location>
        <begin position="303"/>
        <end position="561"/>
    </location>
</feature>
<evidence type="ECO:0000256" key="5">
    <source>
        <dbReference type="ARBA" id="ARBA00015422"/>
    </source>
</evidence>
<dbReference type="PANTHER" id="PTHR12933">
    <property type="entry name" value="ORF PROTEIN-RELATED"/>
    <property type="match status" value="1"/>
</dbReference>
<proteinExistence type="inferred from homology"/>
<evidence type="ECO:0000313" key="14">
    <source>
        <dbReference type="EMBL" id="RXG45072.1"/>
    </source>
</evidence>
<keyword evidence="9 10" id="KW-0687">Ribonucleoprotein</keyword>
<dbReference type="GO" id="GO:0032040">
    <property type="term" value="C:small-subunit processome"/>
    <property type="evidence" value="ECO:0007669"/>
    <property type="project" value="TreeGrafter"/>
</dbReference>
<dbReference type="InterPro" id="IPR010678">
    <property type="entry name" value="UTP25"/>
</dbReference>
<organism evidence="14 15">
    <name type="scientific">Verticillium dahliae</name>
    <name type="common">Verticillium wilt</name>
    <dbReference type="NCBI Taxonomy" id="27337"/>
    <lineage>
        <taxon>Eukaryota</taxon>
        <taxon>Fungi</taxon>
        <taxon>Dikarya</taxon>
        <taxon>Ascomycota</taxon>
        <taxon>Pezizomycotina</taxon>
        <taxon>Sordariomycetes</taxon>
        <taxon>Hypocreomycetidae</taxon>
        <taxon>Glomerellales</taxon>
        <taxon>Plectosphaerellaceae</taxon>
        <taxon>Verticillium</taxon>
    </lineage>
</organism>
<dbReference type="GO" id="GO:0019843">
    <property type="term" value="F:rRNA binding"/>
    <property type="evidence" value="ECO:0007669"/>
    <property type="project" value="TreeGrafter"/>
</dbReference>
<evidence type="ECO:0000256" key="8">
    <source>
        <dbReference type="ARBA" id="ARBA00023242"/>
    </source>
</evidence>
<feature type="compositionally biased region" description="Gly residues" evidence="11">
    <location>
        <begin position="1"/>
        <end position="49"/>
    </location>
</feature>
<evidence type="ECO:0000256" key="1">
    <source>
        <dbReference type="ARBA" id="ARBA00002883"/>
    </source>
</evidence>
<sequence>MGPQGRGRGRGGGGGGGGGRGGGFRGGRGGGPGRGRGGGGGRGGAFRGRGGARGRGRGRGAPRGGTGPRFETSRVGEEASSEEESSGEEEDYESEDGEGEDLEGSDSEDDEEQTQKAARPYMALLQGFTDDSGRNAKRRKLDSGAAAKEPDLGSAPLDDESEDDDAEEKEPEDLDLVEEAEEDPAVAHAEAEDDIDVDDNDEDEEDATDPFDNHFTSPDETLTAQRVRAVQGNEWATSRHVTKLSRAVLMSPKVDGAEEAELPSPITGPDGLKLKMKLKEVVSRKLPSFDPVQQSLAPMLFNYQDILFGDRNVRNSDSLRQITCLHAINHVLKTRDRVIKNTYKLSKEDNPDLECRDQGFVRPKVLFLLPTRQSCAKMVSTIEDLLEPAQKENRKRFEDAYVDTSEKFRDNKPADFLELFDGNDDDMFRLGVKFTRKTIKYFAQFYNSDILMASPLGLRMAIGSVEDKKATDYDFLSSIEMVIVDQADGLLNQNWEHVEYIFEHLNLQPKDAHGCDFSRVRSWYLEDWARHFRQTVVLAPFLTPELTELQRTQCHNWAGKVRFQPACAGLLQQLPVRARQTFSRFEAASAERDPDARFAYFTSAIVPALLRRGKDVAGTLIFVPSYLDFVRVRNYFATADALASLSFGNISEYADATDAARARSHFLSGRHKVLLYTERAHHFRRYRLRGVRRVVMYGLPENPLFYREIAGDYLAKSEEEMRLEAGQGTVRVMFSRYDVMKLERIVGSQRVGKMIQERGDTFDFV</sequence>
<feature type="compositionally biased region" description="Basic residues" evidence="11">
    <location>
        <begin position="50"/>
        <end position="60"/>
    </location>
</feature>
<dbReference type="FunFam" id="3.40.50.300:FF:002356">
    <property type="entry name" value="U3 small nucleolar RNA-associated protein 25"/>
    <property type="match status" value="1"/>
</dbReference>
<dbReference type="Pfam" id="PF06862">
    <property type="entry name" value="Utp25_C"/>
    <property type="match status" value="1"/>
</dbReference>
<comment type="function">
    <text evidence="1 10">DEAD-box RNA helicase-like protein required for pre-18S rRNA processing, specifically at sites A0, A1, and A2.</text>
</comment>
<feature type="compositionally biased region" description="Acidic residues" evidence="11">
    <location>
        <begin position="79"/>
        <end position="112"/>
    </location>
</feature>
<evidence type="ECO:0000256" key="10">
    <source>
        <dbReference type="RuleBase" id="RU365070"/>
    </source>
</evidence>
<name>A0A444RV85_VERDA</name>
<evidence type="ECO:0000256" key="7">
    <source>
        <dbReference type="ARBA" id="ARBA00022552"/>
    </source>
</evidence>
<protein>
    <recommendedName>
        <fullName evidence="5 10">U3 small nucleolar RNA-associated protein 25</fullName>
        <shortName evidence="10">U3 snoRNA-associated protein 25</shortName>
    </recommendedName>
</protein>
<dbReference type="Pfam" id="PF22916">
    <property type="entry name" value="UTP25_NTPase-like"/>
    <property type="match status" value="1"/>
</dbReference>
<dbReference type="PANTHER" id="PTHR12933:SF0">
    <property type="entry name" value="U3 SMALL NUCLEOLAR RNA-ASSOCIATED PROTEIN 25 HOMOLOG"/>
    <property type="match status" value="1"/>
</dbReference>
<keyword evidence="8 10" id="KW-0539">Nucleus</keyword>
<evidence type="ECO:0000313" key="15">
    <source>
        <dbReference type="Proteomes" id="UP000288725"/>
    </source>
</evidence>
<feature type="domain" description="UTP25 C-terminal" evidence="12">
    <location>
        <begin position="571"/>
        <end position="764"/>
    </location>
</feature>
<keyword evidence="7 10" id="KW-0698">rRNA processing</keyword>
<comment type="caution">
    <text evidence="14">The sequence shown here is derived from an EMBL/GenBank/DDBJ whole genome shotgun (WGS) entry which is preliminary data.</text>
</comment>
<comment type="subcellular location">
    <subcellularLocation>
        <location evidence="2 10">Nucleus</location>
        <location evidence="2 10">Nucleolus</location>
    </subcellularLocation>
</comment>
<keyword evidence="6 10" id="KW-0690">Ribosome biogenesis</keyword>
<feature type="region of interest" description="Disordered" evidence="11">
    <location>
        <begin position="1"/>
        <end position="220"/>
    </location>
</feature>
<dbReference type="GO" id="GO:0034511">
    <property type="term" value="F:U3 snoRNA binding"/>
    <property type="evidence" value="ECO:0007669"/>
    <property type="project" value="InterPro"/>
</dbReference>
<gene>
    <name evidence="14" type="ORF">VDGE_01483</name>
</gene>
<evidence type="ECO:0000256" key="9">
    <source>
        <dbReference type="ARBA" id="ARBA00023274"/>
    </source>
</evidence>
<reference evidence="14 15" key="1">
    <citation type="submission" date="2018-12" db="EMBL/GenBank/DDBJ databases">
        <title>Genome of Verticillium dahliae isolate Getta Getta.</title>
        <authorList>
            <person name="Gardiner D.M."/>
        </authorList>
    </citation>
    <scope>NUCLEOTIDE SEQUENCE [LARGE SCALE GENOMIC DNA]</scope>
    <source>
        <strain evidence="14 15">Getta Getta</strain>
    </source>
</reference>
<dbReference type="InterPro" id="IPR053940">
    <property type="entry name" value="UTP25_NTPase-like"/>
</dbReference>
<feature type="compositionally biased region" description="Acidic residues" evidence="11">
    <location>
        <begin position="191"/>
        <end position="209"/>
    </location>
</feature>
<dbReference type="InterPro" id="IPR027417">
    <property type="entry name" value="P-loop_NTPase"/>
</dbReference>
<dbReference type="GO" id="GO:0000462">
    <property type="term" value="P:maturation of SSU-rRNA from tricistronic rRNA transcript (SSU-rRNA, 5.8S rRNA, LSU-rRNA)"/>
    <property type="evidence" value="ECO:0007669"/>
    <property type="project" value="TreeGrafter"/>
</dbReference>
<evidence type="ECO:0000256" key="4">
    <source>
        <dbReference type="ARBA" id="ARBA00011192"/>
    </source>
</evidence>
<evidence type="ECO:0000256" key="6">
    <source>
        <dbReference type="ARBA" id="ARBA00022517"/>
    </source>
</evidence>
<evidence type="ECO:0000256" key="3">
    <source>
        <dbReference type="ARBA" id="ARBA00009223"/>
    </source>
</evidence>
<evidence type="ECO:0000256" key="11">
    <source>
        <dbReference type="SAM" id="MobiDB-lite"/>
    </source>
</evidence>
<dbReference type="Gene3D" id="3.40.50.300">
    <property type="entry name" value="P-loop containing nucleotide triphosphate hydrolases"/>
    <property type="match status" value="1"/>
</dbReference>
<feature type="compositionally biased region" description="Acidic residues" evidence="11">
    <location>
        <begin position="157"/>
        <end position="184"/>
    </location>
</feature>
<evidence type="ECO:0000259" key="13">
    <source>
        <dbReference type="Pfam" id="PF22916"/>
    </source>
</evidence>
<dbReference type="InterPro" id="IPR053939">
    <property type="entry name" value="UTP25_C"/>
</dbReference>
<dbReference type="AlphaFoldDB" id="A0A444RV85"/>
<dbReference type="EMBL" id="RSDZ01000070">
    <property type="protein sequence ID" value="RXG45072.1"/>
    <property type="molecule type" value="Genomic_DNA"/>
</dbReference>